<dbReference type="GO" id="GO:0006400">
    <property type="term" value="P:tRNA modification"/>
    <property type="evidence" value="ECO:0007669"/>
    <property type="project" value="UniProtKB-UniRule"/>
</dbReference>
<dbReference type="InterPro" id="IPR001763">
    <property type="entry name" value="Rhodanese-like_dom"/>
</dbReference>
<dbReference type="SUPFAM" id="SSF52821">
    <property type="entry name" value="Rhodanese/Cell cycle control phosphatase"/>
    <property type="match status" value="1"/>
</dbReference>
<dbReference type="InterPro" id="IPR020103">
    <property type="entry name" value="PsdUridine_synth_cat_dom_sf"/>
</dbReference>
<dbReference type="Gene3D" id="3.30.70.100">
    <property type="match status" value="1"/>
</dbReference>
<evidence type="ECO:0000256" key="3">
    <source>
        <dbReference type="PIRSR" id="PIRSR606225-1"/>
    </source>
</evidence>
<dbReference type="SUPFAM" id="SSF55120">
    <property type="entry name" value="Pseudouridine synthase"/>
    <property type="match status" value="1"/>
</dbReference>
<dbReference type="CDD" id="cd01518">
    <property type="entry name" value="RHOD_YceA"/>
    <property type="match status" value="1"/>
</dbReference>
<keyword evidence="6" id="KW-1185">Reference proteome</keyword>
<dbReference type="NCBIfam" id="NF003703">
    <property type="entry name" value="PRK05320.1"/>
    <property type="match status" value="1"/>
</dbReference>
<keyword evidence="2" id="KW-0819">tRNA processing</keyword>
<evidence type="ECO:0000313" key="6">
    <source>
        <dbReference type="Proteomes" id="UP000319557"/>
    </source>
</evidence>
<dbReference type="Pfam" id="PF17773">
    <property type="entry name" value="UPF0176_N"/>
    <property type="match status" value="1"/>
</dbReference>
<sequence length="600" mass="65968">MSTTSVPAQSILNVAAYKFVALSDLPDLRATLLAALKSLGLKGTILLSPEGINLFLAGEPDAVRAMIDRLHSFPEFADLEFKESLSDHQPFNRALVRLKREIIAFGVDGIDPAHRTSPKLPAKQLREWLDQGREVTLLDVRNDYEVALGTFENATPIGVDHFRDFPDAVAKLPEEAKDRPLVMFCTGGIRCEKAGPLMQREGFKEVYQLEGGILKYFEEVGGAHYQGDCFVFDQRVAVAPNLEETDTELCYACQATLTLEEQQSPHYVPSVSCPHCYKPEDQQIIDQCQKRNQAILAATDPLPGSTPQDNIRPICVSEKCDGLALIDLLDRAHPHVGRDVWQARCDAGLLRLEGEPVDGQQTVAVGQRYQHVIPAEIEPDVNPAIEILYEDAAIVVANKPAPLPMHPSGRFNRNTLTSILKTVYHPEQLRIAHRLDANTSGVVVLSRSKAAARQIQPQFESGKVKKTYLARVHGHPTGDSFECNAAISAVPTQAGLRTIDEAGQASATRFEVLKRLDDGTTLLQVTPLTGRTNQIRVHLWHLGFPIVGDPAYLTDGKLGETQTLAVDAPTMCLHAWKLQFSPAGNDETVEMSAPQPAWAN</sequence>
<dbReference type="GO" id="GO:0140098">
    <property type="term" value="F:catalytic activity, acting on RNA"/>
    <property type="evidence" value="ECO:0007669"/>
    <property type="project" value="UniProtKB-ARBA"/>
</dbReference>
<comment type="similarity">
    <text evidence="2">Belongs to the TrhO family.</text>
</comment>
<dbReference type="InterPro" id="IPR020936">
    <property type="entry name" value="TrhO"/>
</dbReference>
<dbReference type="HAMAP" id="MF_00469">
    <property type="entry name" value="TrhO"/>
    <property type="match status" value="1"/>
</dbReference>
<dbReference type="InterPro" id="IPR036873">
    <property type="entry name" value="Rhodanese-like_dom_sf"/>
</dbReference>
<protein>
    <recommendedName>
        <fullName evidence="2">tRNA uridine(34) hydroxylase</fullName>
        <ecNumber evidence="2">1.14.-.-</ecNumber>
    </recommendedName>
    <alternativeName>
        <fullName evidence="2">tRNA hydroxylation protein O</fullName>
    </alternativeName>
</protein>
<dbReference type="EC" id="1.14.-.-" evidence="2"/>
<comment type="function">
    <text evidence="2">Catalyzes oxygen-dependent 5-hydroxyuridine (ho5U) modification at position 34 in tRNAs.</text>
</comment>
<dbReference type="GO" id="GO:0003723">
    <property type="term" value="F:RNA binding"/>
    <property type="evidence" value="ECO:0007669"/>
    <property type="project" value="InterPro"/>
</dbReference>
<dbReference type="GO" id="GO:0009982">
    <property type="term" value="F:pseudouridine synthase activity"/>
    <property type="evidence" value="ECO:0007669"/>
    <property type="project" value="InterPro"/>
</dbReference>
<dbReference type="Gene3D" id="3.30.2350.10">
    <property type="entry name" value="Pseudouridine synthase"/>
    <property type="match status" value="1"/>
</dbReference>
<organism evidence="5 6">
    <name type="scientific">Rosistilla ulvae</name>
    <dbReference type="NCBI Taxonomy" id="1930277"/>
    <lineage>
        <taxon>Bacteria</taxon>
        <taxon>Pseudomonadati</taxon>
        <taxon>Planctomycetota</taxon>
        <taxon>Planctomycetia</taxon>
        <taxon>Pirellulales</taxon>
        <taxon>Pirellulaceae</taxon>
        <taxon>Rosistilla</taxon>
    </lineage>
</organism>
<dbReference type="NCBIfam" id="TIGR00005">
    <property type="entry name" value="rluA_subfam"/>
    <property type="match status" value="1"/>
</dbReference>
<evidence type="ECO:0000256" key="2">
    <source>
        <dbReference type="HAMAP-Rule" id="MF_00469"/>
    </source>
</evidence>
<dbReference type="PROSITE" id="PS50206">
    <property type="entry name" value="RHODANESE_3"/>
    <property type="match status" value="1"/>
</dbReference>
<comment type="catalytic activity">
    <reaction evidence="2">
        <text>uridine(34) in tRNA + AH2 + O2 = 5-hydroxyuridine(34) in tRNA + A + H2O</text>
        <dbReference type="Rhea" id="RHEA:64224"/>
        <dbReference type="Rhea" id="RHEA-COMP:11727"/>
        <dbReference type="Rhea" id="RHEA-COMP:13381"/>
        <dbReference type="ChEBI" id="CHEBI:13193"/>
        <dbReference type="ChEBI" id="CHEBI:15377"/>
        <dbReference type="ChEBI" id="CHEBI:15379"/>
        <dbReference type="ChEBI" id="CHEBI:17499"/>
        <dbReference type="ChEBI" id="CHEBI:65315"/>
        <dbReference type="ChEBI" id="CHEBI:136877"/>
    </reaction>
</comment>
<gene>
    <name evidence="5" type="primary">rluA_2</name>
    <name evidence="2" type="synonym">trhO</name>
    <name evidence="5" type="ORF">EC9_41960</name>
</gene>
<dbReference type="AlphaFoldDB" id="A0A517M546"/>
<proteinExistence type="inferred from homology"/>
<dbReference type="Proteomes" id="UP000319557">
    <property type="component" value="Chromosome"/>
</dbReference>
<dbReference type="InterPro" id="IPR006225">
    <property type="entry name" value="PsdUridine_synth_RluC/D"/>
</dbReference>
<dbReference type="KEGG" id="ruv:EC9_41960"/>
<reference evidence="5 6" key="1">
    <citation type="submission" date="2019-02" db="EMBL/GenBank/DDBJ databases">
        <title>Deep-cultivation of Planctomycetes and their phenomic and genomic characterization uncovers novel biology.</title>
        <authorList>
            <person name="Wiegand S."/>
            <person name="Jogler M."/>
            <person name="Boedeker C."/>
            <person name="Pinto D."/>
            <person name="Vollmers J."/>
            <person name="Rivas-Marin E."/>
            <person name="Kohn T."/>
            <person name="Peeters S.H."/>
            <person name="Heuer A."/>
            <person name="Rast P."/>
            <person name="Oberbeckmann S."/>
            <person name="Bunk B."/>
            <person name="Jeske O."/>
            <person name="Meyerdierks A."/>
            <person name="Storesund J.E."/>
            <person name="Kallscheuer N."/>
            <person name="Luecker S."/>
            <person name="Lage O.M."/>
            <person name="Pohl T."/>
            <person name="Merkel B.J."/>
            <person name="Hornburger P."/>
            <person name="Mueller R.-W."/>
            <person name="Bruemmer F."/>
            <person name="Labrenz M."/>
            <person name="Spormann A.M."/>
            <person name="Op den Camp H."/>
            <person name="Overmann J."/>
            <person name="Amann R."/>
            <person name="Jetten M.S.M."/>
            <person name="Mascher T."/>
            <person name="Medema M.H."/>
            <person name="Devos D.P."/>
            <person name="Kaster A.-K."/>
            <person name="Ovreas L."/>
            <person name="Rohde M."/>
            <person name="Galperin M.Y."/>
            <person name="Jogler C."/>
        </authorList>
    </citation>
    <scope>NUCLEOTIDE SEQUENCE [LARGE SCALE GENOMIC DNA]</scope>
    <source>
        <strain evidence="5 6">EC9</strain>
    </source>
</reference>
<evidence type="ECO:0000256" key="1">
    <source>
        <dbReference type="ARBA" id="ARBA00010876"/>
    </source>
</evidence>
<keyword evidence="2" id="KW-0560">Oxidoreductase</keyword>
<dbReference type="InterPro" id="IPR006145">
    <property type="entry name" value="PsdUridine_synth_RsuA/RluA"/>
</dbReference>
<feature type="domain" description="Rhodanese" evidence="4">
    <location>
        <begin position="131"/>
        <end position="225"/>
    </location>
</feature>
<dbReference type="PANTHER" id="PTHR43268">
    <property type="entry name" value="THIOSULFATE SULFURTRANSFERASE/RHODANESE-LIKE DOMAIN-CONTAINING PROTEIN 2"/>
    <property type="match status" value="1"/>
</dbReference>
<dbReference type="Gene3D" id="3.40.250.10">
    <property type="entry name" value="Rhodanese-like domain"/>
    <property type="match status" value="1"/>
</dbReference>
<dbReference type="GO" id="GO:0016705">
    <property type="term" value="F:oxidoreductase activity, acting on paired donors, with incorporation or reduction of molecular oxygen"/>
    <property type="evidence" value="ECO:0007669"/>
    <property type="project" value="UniProtKB-UniRule"/>
</dbReference>
<accession>A0A517M546</accession>
<keyword evidence="5" id="KW-0413">Isomerase</keyword>
<comment type="similarity">
    <text evidence="1">Belongs to the pseudouridine synthase RluA family.</text>
</comment>
<dbReference type="OrthoDB" id="9784108at2"/>
<feature type="active site" evidence="3">
    <location>
        <position position="436"/>
    </location>
</feature>
<dbReference type="Pfam" id="PF00581">
    <property type="entry name" value="Rhodanese"/>
    <property type="match status" value="1"/>
</dbReference>
<dbReference type="SMART" id="SM00450">
    <property type="entry name" value="RHOD"/>
    <property type="match status" value="1"/>
</dbReference>
<evidence type="ECO:0000313" key="5">
    <source>
        <dbReference type="EMBL" id="QDS89993.1"/>
    </source>
</evidence>
<dbReference type="InterPro" id="IPR040503">
    <property type="entry name" value="TRHO_N"/>
</dbReference>
<dbReference type="PANTHER" id="PTHR43268:SF3">
    <property type="entry name" value="RHODANESE-LIKE DOMAIN-CONTAINING PROTEIN 7-RELATED"/>
    <property type="match status" value="1"/>
</dbReference>
<dbReference type="GO" id="GO:0001522">
    <property type="term" value="P:pseudouridine synthesis"/>
    <property type="evidence" value="ECO:0007669"/>
    <property type="project" value="InterPro"/>
</dbReference>
<dbReference type="InterPro" id="IPR006224">
    <property type="entry name" value="PsdUridine_synth_RluA-like_CS"/>
</dbReference>
<dbReference type="RefSeq" id="WP_145347910.1">
    <property type="nucleotide sequence ID" value="NZ_CP036261.1"/>
</dbReference>
<name>A0A517M546_9BACT</name>
<dbReference type="EMBL" id="CP036261">
    <property type="protein sequence ID" value="QDS89993.1"/>
    <property type="molecule type" value="Genomic_DNA"/>
</dbReference>
<evidence type="ECO:0000259" key="4">
    <source>
        <dbReference type="PROSITE" id="PS50206"/>
    </source>
</evidence>
<dbReference type="PROSITE" id="PS01129">
    <property type="entry name" value="PSI_RLU"/>
    <property type="match status" value="1"/>
</dbReference>
<dbReference type="Pfam" id="PF00849">
    <property type="entry name" value="PseudoU_synth_2"/>
    <property type="match status" value="1"/>
</dbReference>